<dbReference type="Proteomes" id="UP000243629">
    <property type="component" value="Unassembled WGS sequence"/>
</dbReference>
<dbReference type="AlphaFoldDB" id="A0A1I4RP16"/>
<organism evidence="7 8">
    <name type="scientific">Halopseudomonas yangmingensis</name>
    <dbReference type="NCBI Taxonomy" id="1720063"/>
    <lineage>
        <taxon>Bacteria</taxon>
        <taxon>Pseudomonadati</taxon>
        <taxon>Pseudomonadota</taxon>
        <taxon>Gammaproteobacteria</taxon>
        <taxon>Pseudomonadales</taxon>
        <taxon>Pseudomonadaceae</taxon>
        <taxon>Halopseudomonas</taxon>
    </lineage>
</organism>
<protein>
    <recommendedName>
        <fullName evidence="4">Aspartate/glutamate leucyltransferase</fullName>
        <ecNumber evidence="4">2.3.2.29</ecNumber>
    </recommendedName>
</protein>
<dbReference type="NCBIfam" id="NF002346">
    <property type="entry name" value="PRK01305.2-3"/>
    <property type="match status" value="1"/>
</dbReference>
<dbReference type="OrthoDB" id="9782022at2"/>
<dbReference type="NCBIfam" id="NF002342">
    <property type="entry name" value="PRK01305.1-3"/>
    <property type="match status" value="1"/>
</dbReference>
<dbReference type="EC" id="2.3.2.29" evidence="4"/>
<evidence type="ECO:0000256" key="1">
    <source>
        <dbReference type="ARBA" id="ARBA00022490"/>
    </source>
</evidence>
<dbReference type="GO" id="GO:0008914">
    <property type="term" value="F:leucyl-tRNA--protein transferase activity"/>
    <property type="evidence" value="ECO:0007669"/>
    <property type="project" value="UniProtKB-UniRule"/>
</dbReference>
<dbReference type="HAMAP" id="MF_00689">
    <property type="entry name" value="Bpt"/>
    <property type="match status" value="1"/>
</dbReference>
<name>A0A1I4RP16_9GAMM</name>
<dbReference type="SUPFAM" id="SSF55729">
    <property type="entry name" value="Acyl-CoA N-acyltransferases (Nat)"/>
    <property type="match status" value="1"/>
</dbReference>
<dbReference type="NCBIfam" id="NF002341">
    <property type="entry name" value="PRK01305.1-1"/>
    <property type="match status" value="1"/>
</dbReference>
<keyword evidence="8" id="KW-1185">Reference proteome</keyword>
<proteinExistence type="inferred from homology"/>
<comment type="similarity">
    <text evidence="4">Belongs to the R-transferase family. Bpt subfamily.</text>
</comment>
<comment type="catalytic activity">
    <reaction evidence="4">
        <text>N-terminal L-aspartyl-[protein] + L-leucyl-tRNA(Leu) = N-terminal L-leucyl-L-aspartyl-[protein] + tRNA(Leu) + H(+)</text>
        <dbReference type="Rhea" id="RHEA:50420"/>
        <dbReference type="Rhea" id="RHEA-COMP:9613"/>
        <dbReference type="Rhea" id="RHEA-COMP:9622"/>
        <dbReference type="Rhea" id="RHEA-COMP:12669"/>
        <dbReference type="Rhea" id="RHEA-COMP:12674"/>
        <dbReference type="ChEBI" id="CHEBI:15378"/>
        <dbReference type="ChEBI" id="CHEBI:64720"/>
        <dbReference type="ChEBI" id="CHEBI:78442"/>
        <dbReference type="ChEBI" id="CHEBI:78494"/>
        <dbReference type="ChEBI" id="CHEBI:133042"/>
        <dbReference type="EC" id="2.3.2.29"/>
    </reaction>
</comment>
<evidence type="ECO:0000256" key="2">
    <source>
        <dbReference type="ARBA" id="ARBA00022679"/>
    </source>
</evidence>
<evidence type="ECO:0000256" key="4">
    <source>
        <dbReference type="HAMAP-Rule" id="MF_00689"/>
    </source>
</evidence>
<evidence type="ECO:0000313" key="7">
    <source>
        <dbReference type="EMBL" id="SFM53997.1"/>
    </source>
</evidence>
<dbReference type="InterPro" id="IPR016181">
    <property type="entry name" value="Acyl_CoA_acyltransferase"/>
</dbReference>
<dbReference type="RefSeq" id="WP_093475438.1">
    <property type="nucleotide sequence ID" value="NZ_FOUI01000007.1"/>
</dbReference>
<dbReference type="PIRSF" id="PIRSF037208">
    <property type="entry name" value="ATE_pro_prd"/>
    <property type="match status" value="1"/>
</dbReference>
<reference evidence="8" key="1">
    <citation type="submission" date="2016-10" db="EMBL/GenBank/DDBJ databases">
        <authorList>
            <person name="Varghese N."/>
            <person name="Submissions S."/>
        </authorList>
    </citation>
    <scope>NUCLEOTIDE SEQUENCE [LARGE SCALE GENOMIC DNA]</scope>
    <source>
        <strain evidence="8">DSM 24213</strain>
    </source>
</reference>
<evidence type="ECO:0000256" key="3">
    <source>
        <dbReference type="ARBA" id="ARBA00023315"/>
    </source>
</evidence>
<dbReference type="Pfam" id="PF04376">
    <property type="entry name" value="ATE_N"/>
    <property type="match status" value="1"/>
</dbReference>
<dbReference type="GO" id="GO:0004057">
    <property type="term" value="F:arginyl-tRNA--protein transferase activity"/>
    <property type="evidence" value="ECO:0007669"/>
    <property type="project" value="InterPro"/>
</dbReference>
<keyword evidence="2 4" id="KW-0808">Transferase</keyword>
<evidence type="ECO:0000259" key="6">
    <source>
        <dbReference type="Pfam" id="PF04377"/>
    </source>
</evidence>
<evidence type="ECO:0000259" key="5">
    <source>
        <dbReference type="Pfam" id="PF04376"/>
    </source>
</evidence>
<dbReference type="InterPro" id="IPR007471">
    <property type="entry name" value="N-end_Aminoacyl_Trfase_N"/>
</dbReference>
<comment type="catalytic activity">
    <reaction evidence="4">
        <text>N-terminal L-glutamyl-[protein] + L-leucyl-tRNA(Leu) = N-terminal L-leucyl-L-glutamyl-[protein] + tRNA(Leu) + H(+)</text>
        <dbReference type="Rhea" id="RHEA:50412"/>
        <dbReference type="Rhea" id="RHEA-COMP:9613"/>
        <dbReference type="Rhea" id="RHEA-COMP:9622"/>
        <dbReference type="Rhea" id="RHEA-COMP:12664"/>
        <dbReference type="Rhea" id="RHEA-COMP:12668"/>
        <dbReference type="ChEBI" id="CHEBI:15378"/>
        <dbReference type="ChEBI" id="CHEBI:64721"/>
        <dbReference type="ChEBI" id="CHEBI:78442"/>
        <dbReference type="ChEBI" id="CHEBI:78494"/>
        <dbReference type="ChEBI" id="CHEBI:133041"/>
        <dbReference type="EC" id="2.3.2.29"/>
    </reaction>
</comment>
<feature type="domain" description="N-end rule aminoacyl transferase C-terminal" evidence="6">
    <location>
        <begin position="105"/>
        <end position="226"/>
    </location>
</feature>
<dbReference type="Pfam" id="PF04377">
    <property type="entry name" value="ATE_C"/>
    <property type="match status" value="1"/>
</dbReference>
<dbReference type="PANTHER" id="PTHR21367">
    <property type="entry name" value="ARGININE-TRNA-PROTEIN TRANSFERASE 1"/>
    <property type="match status" value="1"/>
</dbReference>
<keyword evidence="1 4" id="KW-0963">Cytoplasm</keyword>
<keyword evidence="3 4" id="KW-0012">Acyltransferase</keyword>
<dbReference type="GO" id="GO:0071596">
    <property type="term" value="P:ubiquitin-dependent protein catabolic process via the N-end rule pathway"/>
    <property type="evidence" value="ECO:0007669"/>
    <property type="project" value="InterPro"/>
</dbReference>
<sequence>MTDLSQLRFFVTPEHDCSYLDGQQATTLFLDPAVNISAELNGQLSALGFRRSGNHLYRPQCRQCNACIPARVPVDLYRPGRTQQRIRRRNTDLQLSIGAARLDDEVFALYERYILQRHADGDMYPPSRSQFEDFLLHDLPFTRFHEFRLDGRLVAVAVTDHLPNGLSAVYTFYEPELPQRSLGRFAIQHQIAHCRELGLPHLYLGYWIRECQKMSYKGEYRPLEVLIHQKWVRI</sequence>
<dbReference type="InterPro" id="IPR030700">
    <property type="entry name" value="N-end_Aminoacyl_Trfase"/>
</dbReference>
<dbReference type="InterPro" id="IPR017138">
    <property type="entry name" value="Asp_Glu_LeuTrfase"/>
</dbReference>
<dbReference type="PANTHER" id="PTHR21367:SF1">
    <property type="entry name" value="ARGINYL-TRNA--PROTEIN TRANSFERASE 1"/>
    <property type="match status" value="1"/>
</dbReference>
<accession>A0A1I4RP16</accession>
<dbReference type="InterPro" id="IPR007472">
    <property type="entry name" value="N-end_Aminoacyl_Trfase_C"/>
</dbReference>
<dbReference type="EMBL" id="FOUI01000007">
    <property type="protein sequence ID" value="SFM53997.1"/>
    <property type="molecule type" value="Genomic_DNA"/>
</dbReference>
<dbReference type="STRING" id="1720063.SAMN05216217_107106"/>
<comment type="subcellular location">
    <subcellularLocation>
        <location evidence="4">Cytoplasm</location>
    </subcellularLocation>
</comment>
<feature type="domain" description="N-end aminoacyl transferase N-terminal" evidence="5">
    <location>
        <begin position="15"/>
        <end position="85"/>
    </location>
</feature>
<evidence type="ECO:0000313" key="8">
    <source>
        <dbReference type="Proteomes" id="UP000243629"/>
    </source>
</evidence>
<comment type="function">
    <text evidence="4">Functions in the N-end rule pathway of protein degradation where it conjugates Leu from its aminoacyl-tRNA to the N-termini of proteins containing an N-terminal aspartate or glutamate.</text>
</comment>
<dbReference type="GO" id="GO:0005737">
    <property type="term" value="C:cytoplasm"/>
    <property type="evidence" value="ECO:0007669"/>
    <property type="project" value="UniProtKB-SubCell"/>
</dbReference>
<gene>
    <name evidence="4" type="primary">bpt</name>
    <name evidence="7" type="ORF">SAMN05216217_107106</name>
</gene>